<dbReference type="Proteomes" id="UP001281761">
    <property type="component" value="Unassembled WGS sequence"/>
</dbReference>
<evidence type="ECO:0000256" key="2">
    <source>
        <dbReference type="ARBA" id="ARBA00022803"/>
    </source>
</evidence>
<keyword evidence="5" id="KW-1185">Reference proteome</keyword>
<dbReference type="PANTHER" id="PTHR45641">
    <property type="entry name" value="TETRATRICOPEPTIDE REPEAT PROTEIN (AFU_ORTHOLOGUE AFUA_6G03870)"/>
    <property type="match status" value="1"/>
</dbReference>
<dbReference type="Gene3D" id="1.25.40.10">
    <property type="entry name" value="Tetratricopeptide repeat domain"/>
    <property type="match status" value="1"/>
</dbReference>
<reference evidence="4 5" key="1">
    <citation type="journal article" date="2022" name="bioRxiv">
        <title>Genomics of Preaxostyla Flagellates Illuminates Evolutionary Transitions and the Path Towards Mitochondrial Loss.</title>
        <authorList>
            <person name="Novak L.V.F."/>
            <person name="Treitli S.C."/>
            <person name="Pyrih J."/>
            <person name="Halakuc P."/>
            <person name="Pipaliya S.V."/>
            <person name="Vacek V."/>
            <person name="Brzon O."/>
            <person name="Soukal P."/>
            <person name="Eme L."/>
            <person name="Dacks J.B."/>
            <person name="Karnkowska A."/>
            <person name="Elias M."/>
            <person name="Hampl V."/>
        </authorList>
    </citation>
    <scope>NUCLEOTIDE SEQUENCE [LARGE SCALE GENOMIC DNA]</scope>
    <source>
        <strain evidence="4">NAU3</strain>
        <tissue evidence="4">Gut</tissue>
    </source>
</reference>
<sequence>MLTDSVPLIPALIRETFIPPDAPSDELNRFLVAMQTYYQDNSYARALRCLEDSVDKWISFCKNGTPPIEVSMYFHLQVGEIQESMGHDDEALASYQAGATISAWLPDGHCDIALPFQALGRLYYNAQRFDKSLECFFRVKTLREEILGTEHIDTNTIYNNLACVLYLQGEYSSAVELLTKSLCTLQKELGIENPRTIIVRRNLTLCQPKVISATVRELPVLPPPPPKPEFEAPKGGKRKGKK</sequence>
<dbReference type="EMBL" id="JARBJD010000099">
    <property type="protein sequence ID" value="KAK2952808.1"/>
    <property type="molecule type" value="Genomic_DNA"/>
</dbReference>
<dbReference type="SUPFAM" id="SSF48452">
    <property type="entry name" value="TPR-like"/>
    <property type="match status" value="1"/>
</dbReference>
<evidence type="ECO:0000313" key="4">
    <source>
        <dbReference type="EMBL" id="KAK2952808.1"/>
    </source>
</evidence>
<keyword evidence="1" id="KW-0677">Repeat</keyword>
<evidence type="ECO:0000313" key="5">
    <source>
        <dbReference type="Proteomes" id="UP001281761"/>
    </source>
</evidence>
<gene>
    <name evidence="4" type="ORF">BLNAU_12276</name>
</gene>
<organism evidence="4 5">
    <name type="scientific">Blattamonas nauphoetae</name>
    <dbReference type="NCBI Taxonomy" id="2049346"/>
    <lineage>
        <taxon>Eukaryota</taxon>
        <taxon>Metamonada</taxon>
        <taxon>Preaxostyla</taxon>
        <taxon>Oxymonadida</taxon>
        <taxon>Blattamonas</taxon>
    </lineage>
</organism>
<accession>A0ABQ9XK53</accession>
<comment type="caution">
    <text evidence="4">The sequence shown here is derived from an EMBL/GenBank/DDBJ whole genome shotgun (WGS) entry which is preliminary data.</text>
</comment>
<proteinExistence type="predicted"/>
<dbReference type="InterPro" id="IPR011990">
    <property type="entry name" value="TPR-like_helical_dom_sf"/>
</dbReference>
<keyword evidence="2" id="KW-0802">TPR repeat</keyword>
<feature type="region of interest" description="Disordered" evidence="3">
    <location>
        <begin position="218"/>
        <end position="242"/>
    </location>
</feature>
<dbReference type="Pfam" id="PF13424">
    <property type="entry name" value="TPR_12"/>
    <property type="match status" value="1"/>
</dbReference>
<evidence type="ECO:0000256" key="1">
    <source>
        <dbReference type="ARBA" id="ARBA00022737"/>
    </source>
</evidence>
<name>A0ABQ9XK53_9EUKA</name>
<evidence type="ECO:0000256" key="3">
    <source>
        <dbReference type="SAM" id="MobiDB-lite"/>
    </source>
</evidence>
<protein>
    <submittedName>
        <fullName evidence="4">Tetratricopeptide repeat protein</fullName>
    </submittedName>
</protein>
<dbReference type="PANTHER" id="PTHR45641:SF19">
    <property type="entry name" value="NEPHROCYSTIN-3"/>
    <property type="match status" value="1"/>
</dbReference>